<organism evidence="5 6">
    <name type="scientific">Trueperella abortisuis</name>
    <dbReference type="NCBI Taxonomy" id="445930"/>
    <lineage>
        <taxon>Bacteria</taxon>
        <taxon>Bacillati</taxon>
        <taxon>Actinomycetota</taxon>
        <taxon>Actinomycetes</taxon>
        <taxon>Actinomycetales</taxon>
        <taxon>Actinomycetaceae</taxon>
        <taxon>Trueperella</taxon>
    </lineage>
</organism>
<keyword evidence="6" id="KW-1185">Reference proteome</keyword>
<dbReference type="Pfam" id="PF03816">
    <property type="entry name" value="LytR_cpsA_psr"/>
    <property type="match status" value="1"/>
</dbReference>
<gene>
    <name evidence="5" type="ORF">J2S45_000479</name>
</gene>
<evidence type="ECO:0000256" key="1">
    <source>
        <dbReference type="ARBA" id="ARBA00006068"/>
    </source>
</evidence>
<dbReference type="NCBIfam" id="TIGR00350">
    <property type="entry name" value="lytR_cpsA_psr"/>
    <property type="match status" value="1"/>
</dbReference>
<feature type="region of interest" description="Disordered" evidence="2">
    <location>
        <begin position="1"/>
        <end position="152"/>
    </location>
</feature>
<dbReference type="Proteomes" id="UP001230145">
    <property type="component" value="Unassembled WGS sequence"/>
</dbReference>
<evidence type="ECO:0000313" key="6">
    <source>
        <dbReference type="Proteomes" id="UP001230145"/>
    </source>
</evidence>
<dbReference type="PANTHER" id="PTHR33392:SF6">
    <property type="entry name" value="POLYISOPRENYL-TEICHOIC ACID--PEPTIDOGLYCAN TEICHOIC ACID TRANSFERASE TAGU"/>
    <property type="match status" value="1"/>
</dbReference>
<proteinExistence type="inferred from homology"/>
<feature type="compositionally biased region" description="Low complexity" evidence="2">
    <location>
        <begin position="69"/>
        <end position="101"/>
    </location>
</feature>
<comment type="caution">
    <text evidence="5">The sequence shown here is derived from an EMBL/GenBank/DDBJ whole genome shotgun (WGS) entry which is preliminary data.</text>
</comment>
<name>A0ABT9PIK8_9ACTO</name>
<accession>A0ABT9PIK8</accession>
<dbReference type="EMBL" id="JAUSQL010000001">
    <property type="protein sequence ID" value="MDP9831800.1"/>
    <property type="molecule type" value="Genomic_DNA"/>
</dbReference>
<reference evidence="5 6" key="1">
    <citation type="submission" date="2023-07" db="EMBL/GenBank/DDBJ databases">
        <title>Sequencing the genomes of 1000 actinobacteria strains.</title>
        <authorList>
            <person name="Klenk H.-P."/>
        </authorList>
    </citation>
    <scope>NUCLEOTIDE SEQUENCE [LARGE SCALE GENOMIC DNA]</scope>
    <source>
        <strain evidence="5 6">DSM 19515</strain>
    </source>
</reference>
<keyword evidence="3" id="KW-0472">Membrane</keyword>
<dbReference type="PANTHER" id="PTHR33392">
    <property type="entry name" value="POLYISOPRENYL-TEICHOIC ACID--PEPTIDOGLYCAN TEICHOIC ACID TRANSFERASE TAGU"/>
    <property type="match status" value="1"/>
</dbReference>
<keyword evidence="3" id="KW-1133">Transmembrane helix</keyword>
<dbReference type="RefSeq" id="WP_307634429.1">
    <property type="nucleotide sequence ID" value="NZ_JAUSQL010000001.1"/>
</dbReference>
<sequence>MSQPPSFEPRNRRQRPSVEGARPVGQSREQASQPRAGQGRPLRTDAGKSAPSAGAPRRPVRRSAFANKARPASFAPSSGPASASGSASASAPAPAAESARPTQGPVTPPPSYLPQGQFSEGRYRADQGRVQSVDHPNVVQPGLPERPARPRKKRSWGKRILALILAVLIAILAWVFYLYGYGNDKLTHASALSGAPDTPGTTYLIVGSDERGEAVNDPTEGHRADTIMLLHKPESGPAALVSIPRDTLVHYPDSDANGKLNGAFSYGGAQYLVQTVEELTGLTIDRYIQIGMDGVKELTDAVGGVELCLDYDVSDEYSGLQWTAGCHVADGTTALSFSRMRYSDPLGDIGRTERQRQVVAKIIDKALSPATVLNPFAQRRLVGSVAETLTVDDDASLMDVGYAGLALRDTIGPDGLKGAPPIASLNYPGPGGSSTVLLADEAEQFWIDLRDGSLTPDSFASF</sequence>
<dbReference type="Gene3D" id="3.40.630.190">
    <property type="entry name" value="LCP protein"/>
    <property type="match status" value="1"/>
</dbReference>
<dbReference type="InterPro" id="IPR004474">
    <property type="entry name" value="LytR_CpsA_psr"/>
</dbReference>
<dbReference type="InterPro" id="IPR050922">
    <property type="entry name" value="LytR/CpsA/Psr_CW_biosynth"/>
</dbReference>
<evidence type="ECO:0000259" key="4">
    <source>
        <dbReference type="Pfam" id="PF03816"/>
    </source>
</evidence>
<protein>
    <submittedName>
        <fullName evidence="5">LCP family protein required for cell wall assembly</fullName>
    </submittedName>
</protein>
<feature type="domain" description="Cell envelope-related transcriptional attenuator" evidence="4">
    <location>
        <begin position="223"/>
        <end position="367"/>
    </location>
</feature>
<evidence type="ECO:0000256" key="3">
    <source>
        <dbReference type="SAM" id="Phobius"/>
    </source>
</evidence>
<evidence type="ECO:0000256" key="2">
    <source>
        <dbReference type="SAM" id="MobiDB-lite"/>
    </source>
</evidence>
<keyword evidence="3" id="KW-0812">Transmembrane</keyword>
<feature type="transmembrane region" description="Helical" evidence="3">
    <location>
        <begin position="160"/>
        <end position="180"/>
    </location>
</feature>
<comment type="similarity">
    <text evidence="1">Belongs to the LytR/CpsA/Psr (LCP) family.</text>
</comment>
<evidence type="ECO:0000313" key="5">
    <source>
        <dbReference type="EMBL" id="MDP9831800.1"/>
    </source>
</evidence>